<proteinExistence type="predicted"/>
<name>A0A8S9PU66_BRACR</name>
<dbReference type="AlphaFoldDB" id="A0A8S9PU66"/>
<gene>
    <name evidence="1" type="ORF">F2Q69_00049034</name>
</gene>
<accession>A0A8S9PU66</accession>
<evidence type="ECO:0000313" key="2">
    <source>
        <dbReference type="Proteomes" id="UP000712600"/>
    </source>
</evidence>
<organism evidence="1 2">
    <name type="scientific">Brassica cretica</name>
    <name type="common">Mustard</name>
    <dbReference type="NCBI Taxonomy" id="69181"/>
    <lineage>
        <taxon>Eukaryota</taxon>
        <taxon>Viridiplantae</taxon>
        <taxon>Streptophyta</taxon>
        <taxon>Embryophyta</taxon>
        <taxon>Tracheophyta</taxon>
        <taxon>Spermatophyta</taxon>
        <taxon>Magnoliopsida</taxon>
        <taxon>eudicotyledons</taxon>
        <taxon>Gunneridae</taxon>
        <taxon>Pentapetalae</taxon>
        <taxon>rosids</taxon>
        <taxon>malvids</taxon>
        <taxon>Brassicales</taxon>
        <taxon>Brassicaceae</taxon>
        <taxon>Brassiceae</taxon>
        <taxon>Brassica</taxon>
    </lineage>
</organism>
<sequence>MCGACNMRKIMVRTHGFAEQEDALLNDETQLSSQPIEWTPHYEQRLNMMRKGSVRIRAVNSAGEPIPNATISIVQNRLGLSFGYAVESNILEDKNSKTGSLRHSP</sequence>
<protein>
    <submittedName>
        <fullName evidence="1">Uncharacterized protein</fullName>
    </submittedName>
</protein>
<reference evidence="1" key="1">
    <citation type="submission" date="2019-12" db="EMBL/GenBank/DDBJ databases">
        <title>Genome sequencing and annotation of Brassica cretica.</title>
        <authorList>
            <person name="Studholme D.J."/>
            <person name="Sarris P."/>
        </authorList>
    </citation>
    <scope>NUCLEOTIDE SEQUENCE</scope>
    <source>
        <strain evidence="1">PFS-109/04</strain>
        <tissue evidence="1">Leaf</tissue>
    </source>
</reference>
<dbReference type="EMBL" id="QGKX02001347">
    <property type="protein sequence ID" value="KAF3526167.1"/>
    <property type="molecule type" value="Genomic_DNA"/>
</dbReference>
<evidence type="ECO:0000313" key="1">
    <source>
        <dbReference type="EMBL" id="KAF3526167.1"/>
    </source>
</evidence>
<comment type="caution">
    <text evidence="1">The sequence shown here is derived from an EMBL/GenBank/DDBJ whole genome shotgun (WGS) entry which is preliminary data.</text>
</comment>
<dbReference type="Proteomes" id="UP000712600">
    <property type="component" value="Unassembled WGS sequence"/>
</dbReference>